<dbReference type="GO" id="GO:0006412">
    <property type="term" value="P:translation"/>
    <property type="evidence" value="ECO:0007669"/>
    <property type="project" value="UniProtKB-UniRule"/>
</dbReference>
<evidence type="ECO:0000256" key="2">
    <source>
        <dbReference type="ARBA" id="ARBA00022980"/>
    </source>
</evidence>
<evidence type="ECO:0000313" key="6">
    <source>
        <dbReference type="EMBL" id="KJE77734.1"/>
    </source>
</evidence>
<dbReference type="OrthoDB" id="9809073at2"/>
<gene>
    <name evidence="4 6" type="primary">rplQ</name>
    <name evidence="6" type="ORF">FEAC_04820</name>
</gene>
<sequence length="118" mass="13114">MVPGRPKRGNRLGSDASHQRAMLANLCASLIAAESILTTDAKARALRPVVEKLITKAKKGDLHQRRQVIAFLRDEDATKKLFDEVGPRYQNRQGGYVRILKRGPRHGDGAPMVVIEFV</sequence>
<dbReference type="PANTHER" id="PTHR14413:SF16">
    <property type="entry name" value="LARGE RIBOSOMAL SUBUNIT PROTEIN BL17M"/>
    <property type="match status" value="1"/>
</dbReference>
<keyword evidence="2 4" id="KW-0689">Ribosomal protein</keyword>
<protein>
    <recommendedName>
        <fullName evidence="4">Large ribosomal subunit protein bL17</fullName>
    </recommendedName>
</protein>
<evidence type="ECO:0000256" key="4">
    <source>
        <dbReference type="HAMAP-Rule" id="MF_01368"/>
    </source>
</evidence>
<dbReference type="Proteomes" id="UP000032336">
    <property type="component" value="Unassembled WGS sequence"/>
</dbReference>
<dbReference type="FunFam" id="3.90.1030.10:FF:000001">
    <property type="entry name" value="50S ribosomal protein L17"/>
    <property type="match status" value="1"/>
</dbReference>
<evidence type="ECO:0000313" key="7">
    <source>
        <dbReference type="Proteomes" id="UP000032336"/>
    </source>
</evidence>
<proteinExistence type="inferred from homology"/>
<evidence type="ECO:0000256" key="5">
    <source>
        <dbReference type="RuleBase" id="RU000660"/>
    </source>
</evidence>
<comment type="caution">
    <text evidence="6">The sequence shown here is derived from an EMBL/GenBank/DDBJ whole genome shotgun (WGS) entry which is preliminary data.</text>
</comment>
<dbReference type="GO" id="GO:0022625">
    <property type="term" value="C:cytosolic large ribosomal subunit"/>
    <property type="evidence" value="ECO:0007669"/>
    <property type="project" value="TreeGrafter"/>
</dbReference>
<dbReference type="InterPro" id="IPR047859">
    <property type="entry name" value="Ribosomal_bL17_CS"/>
</dbReference>
<comment type="subunit">
    <text evidence="4">Part of the 50S ribosomal subunit. Contacts protein L32.</text>
</comment>
<dbReference type="SUPFAM" id="SSF64263">
    <property type="entry name" value="Prokaryotic ribosomal protein L17"/>
    <property type="match status" value="1"/>
</dbReference>
<reference evidence="6 7" key="1">
    <citation type="submission" date="2015-01" db="EMBL/GenBank/DDBJ databases">
        <title>Draft genome of the acidophilic iron oxidizer Ferrimicrobium acidiphilum strain T23.</title>
        <authorList>
            <person name="Poehlein A."/>
            <person name="Eisen S."/>
            <person name="Schloemann M."/>
            <person name="Johnson B.D."/>
            <person name="Daniel R."/>
            <person name="Muehling M."/>
        </authorList>
    </citation>
    <scope>NUCLEOTIDE SEQUENCE [LARGE SCALE GENOMIC DNA]</scope>
    <source>
        <strain evidence="6 7">T23</strain>
    </source>
</reference>
<dbReference type="GeneID" id="78371804"/>
<accession>A0A0D8FXQ4</accession>
<dbReference type="STRING" id="1121877.FEAC_04820"/>
<evidence type="ECO:0000256" key="1">
    <source>
        <dbReference type="ARBA" id="ARBA00008777"/>
    </source>
</evidence>
<dbReference type="eggNOG" id="COG0203">
    <property type="taxonomic scope" value="Bacteria"/>
</dbReference>
<keyword evidence="3 4" id="KW-0687">Ribonucleoprotein</keyword>
<dbReference type="EMBL" id="JXUW01000003">
    <property type="protein sequence ID" value="KJE77734.1"/>
    <property type="molecule type" value="Genomic_DNA"/>
</dbReference>
<dbReference type="RefSeq" id="WP_035389045.1">
    <property type="nucleotide sequence ID" value="NZ_JQKF01000009.1"/>
</dbReference>
<dbReference type="AlphaFoldDB" id="A0A0D8FXQ4"/>
<keyword evidence="7" id="KW-1185">Reference proteome</keyword>
<organism evidence="6 7">
    <name type="scientific">Ferrimicrobium acidiphilum DSM 19497</name>
    <dbReference type="NCBI Taxonomy" id="1121877"/>
    <lineage>
        <taxon>Bacteria</taxon>
        <taxon>Bacillati</taxon>
        <taxon>Actinomycetota</taxon>
        <taxon>Acidimicrobiia</taxon>
        <taxon>Acidimicrobiales</taxon>
        <taxon>Acidimicrobiaceae</taxon>
        <taxon>Ferrimicrobium</taxon>
    </lineage>
</organism>
<dbReference type="PATRIC" id="fig|1121877.4.peg.515"/>
<name>A0A0D8FXQ4_9ACTN</name>
<dbReference type="InterPro" id="IPR036373">
    <property type="entry name" value="Ribosomal_bL17_sf"/>
</dbReference>
<evidence type="ECO:0000256" key="3">
    <source>
        <dbReference type="ARBA" id="ARBA00023274"/>
    </source>
</evidence>
<dbReference type="Gene3D" id="3.90.1030.10">
    <property type="entry name" value="Ribosomal protein L17"/>
    <property type="match status" value="1"/>
</dbReference>
<dbReference type="PROSITE" id="PS01167">
    <property type="entry name" value="RIBOSOMAL_L17"/>
    <property type="match status" value="1"/>
</dbReference>
<comment type="similarity">
    <text evidence="1 4 5">Belongs to the bacterial ribosomal protein bL17 family.</text>
</comment>
<dbReference type="HAMAP" id="MF_01368">
    <property type="entry name" value="Ribosomal_bL17"/>
    <property type="match status" value="1"/>
</dbReference>
<dbReference type="Pfam" id="PF01196">
    <property type="entry name" value="Ribosomal_L17"/>
    <property type="match status" value="1"/>
</dbReference>
<dbReference type="InterPro" id="IPR000456">
    <property type="entry name" value="Ribosomal_bL17"/>
</dbReference>
<dbReference type="NCBIfam" id="TIGR00059">
    <property type="entry name" value="L17"/>
    <property type="match status" value="1"/>
</dbReference>
<dbReference type="PANTHER" id="PTHR14413">
    <property type="entry name" value="RIBOSOMAL PROTEIN L17"/>
    <property type="match status" value="1"/>
</dbReference>
<dbReference type="GO" id="GO:0003735">
    <property type="term" value="F:structural constituent of ribosome"/>
    <property type="evidence" value="ECO:0007669"/>
    <property type="project" value="InterPro"/>
</dbReference>